<organism evidence="2 3">
    <name type="scientific">Westerdykella ornata</name>
    <dbReference type="NCBI Taxonomy" id="318751"/>
    <lineage>
        <taxon>Eukaryota</taxon>
        <taxon>Fungi</taxon>
        <taxon>Dikarya</taxon>
        <taxon>Ascomycota</taxon>
        <taxon>Pezizomycotina</taxon>
        <taxon>Dothideomycetes</taxon>
        <taxon>Pleosporomycetidae</taxon>
        <taxon>Pleosporales</taxon>
        <taxon>Sporormiaceae</taxon>
        <taxon>Westerdykella</taxon>
    </lineage>
</organism>
<gene>
    <name evidence="2" type="ORF">EI97DRAFT_453404</name>
</gene>
<keyword evidence="3" id="KW-1185">Reference proteome</keyword>
<feature type="region of interest" description="Disordered" evidence="1">
    <location>
        <begin position="182"/>
        <end position="220"/>
    </location>
</feature>
<feature type="compositionally biased region" description="Basic and acidic residues" evidence="1">
    <location>
        <begin position="190"/>
        <end position="203"/>
    </location>
</feature>
<dbReference type="PANTHER" id="PTHR34213">
    <property type="entry name" value="NUCLEAR TRANSPORT FACTOR 2 (NTF2) FAMILY PROTEIN"/>
    <property type="match status" value="1"/>
</dbReference>
<sequence>MPNTSEAPAELFEPRQTATSADFTPNPEKSLPLSRERQELLDDILALYCCQPTVARLKRYTPDAIYDDEFSYANDRYKIAGQWFAMPKIFEKAVNEGYEVVRSDHQMIQFKNKQSWTFRLIPKTITVTHLITLSLDPSTRDTDFMQIKYHKDQANDRDYSHEGVRFGFKKWQAEMTARFLPNAPELAASEADRRSGGEEEVRRWGTGTEEGDAPKGEYRR</sequence>
<dbReference type="PANTHER" id="PTHR34213:SF2">
    <property type="entry name" value="NUCLEAR TRANSPORT FACTOR 2 (NTF2) FAMILY PROTEIN"/>
    <property type="match status" value="1"/>
</dbReference>
<accession>A0A6A6J9E7</accession>
<evidence type="ECO:0000313" key="3">
    <source>
        <dbReference type="Proteomes" id="UP000800097"/>
    </source>
</evidence>
<dbReference type="OrthoDB" id="2400485at2759"/>
<dbReference type="RefSeq" id="XP_033649388.1">
    <property type="nucleotide sequence ID" value="XM_033800455.1"/>
</dbReference>
<dbReference type="Proteomes" id="UP000800097">
    <property type="component" value="Unassembled WGS sequence"/>
</dbReference>
<evidence type="ECO:0000313" key="2">
    <source>
        <dbReference type="EMBL" id="KAF2271849.1"/>
    </source>
</evidence>
<name>A0A6A6J9E7_WESOR</name>
<dbReference type="EMBL" id="ML986531">
    <property type="protein sequence ID" value="KAF2271849.1"/>
    <property type="molecule type" value="Genomic_DNA"/>
</dbReference>
<evidence type="ECO:0000256" key="1">
    <source>
        <dbReference type="SAM" id="MobiDB-lite"/>
    </source>
</evidence>
<dbReference type="AlphaFoldDB" id="A0A6A6J9E7"/>
<reference evidence="2" key="1">
    <citation type="journal article" date="2020" name="Stud. Mycol.">
        <title>101 Dothideomycetes genomes: a test case for predicting lifestyles and emergence of pathogens.</title>
        <authorList>
            <person name="Haridas S."/>
            <person name="Albert R."/>
            <person name="Binder M."/>
            <person name="Bloem J."/>
            <person name="Labutti K."/>
            <person name="Salamov A."/>
            <person name="Andreopoulos B."/>
            <person name="Baker S."/>
            <person name="Barry K."/>
            <person name="Bills G."/>
            <person name="Bluhm B."/>
            <person name="Cannon C."/>
            <person name="Castanera R."/>
            <person name="Culley D."/>
            <person name="Daum C."/>
            <person name="Ezra D."/>
            <person name="Gonzalez J."/>
            <person name="Henrissat B."/>
            <person name="Kuo A."/>
            <person name="Liang C."/>
            <person name="Lipzen A."/>
            <person name="Lutzoni F."/>
            <person name="Magnuson J."/>
            <person name="Mondo S."/>
            <person name="Nolan M."/>
            <person name="Ohm R."/>
            <person name="Pangilinan J."/>
            <person name="Park H.-J."/>
            <person name="Ramirez L."/>
            <person name="Alfaro M."/>
            <person name="Sun H."/>
            <person name="Tritt A."/>
            <person name="Yoshinaga Y."/>
            <person name="Zwiers L.-H."/>
            <person name="Turgeon B."/>
            <person name="Goodwin S."/>
            <person name="Spatafora J."/>
            <person name="Crous P."/>
            <person name="Grigoriev I."/>
        </authorList>
    </citation>
    <scope>NUCLEOTIDE SEQUENCE</scope>
    <source>
        <strain evidence="2">CBS 379.55</strain>
    </source>
</reference>
<dbReference type="GeneID" id="54553630"/>
<feature type="region of interest" description="Disordered" evidence="1">
    <location>
        <begin position="1"/>
        <end position="32"/>
    </location>
</feature>
<protein>
    <submittedName>
        <fullName evidence="2">Uncharacterized protein</fullName>
    </submittedName>
</protein>
<proteinExistence type="predicted"/>